<keyword evidence="1" id="KW-0732">Signal</keyword>
<reference evidence="2 3" key="1">
    <citation type="journal article" date="2010" name="Stand. Genomic Sci.">
        <title>Complete genome sequence of Haliangium ochraceum type strain (SMP-2).</title>
        <authorList>
            <consortium name="US DOE Joint Genome Institute (JGI-PGF)"/>
            <person name="Ivanova N."/>
            <person name="Daum C."/>
            <person name="Lang E."/>
            <person name="Abt B."/>
            <person name="Kopitz M."/>
            <person name="Saunders E."/>
            <person name="Lapidus A."/>
            <person name="Lucas S."/>
            <person name="Glavina Del Rio T."/>
            <person name="Nolan M."/>
            <person name="Tice H."/>
            <person name="Copeland A."/>
            <person name="Cheng J.F."/>
            <person name="Chen F."/>
            <person name="Bruce D."/>
            <person name="Goodwin L."/>
            <person name="Pitluck S."/>
            <person name="Mavromatis K."/>
            <person name="Pati A."/>
            <person name="Mikhailova N."/>
            <person name="Chen A."/>
            <person name="Palaniappan K."/>
            <person name="Land M."/>
            <person name="Hauser L."/>
            <person name="Chang Y.J."/>
            <person name="Jeffries C.D."/>
            <person name="Detter J.C."/>
            <person name="Brettin T."/>
            <person name="Rohde M."/>
            <person name="Goker M."/>
            <person name="Bristow J."/>
            <person name="Markowitz V."/>
            <person name="Eisen J.A."/>
            <person name="Hugenholtz P."/>
            <person name="Kyrpides N.C."/>
            <person name="Klenk H.P."/>
        </authorList>
    </citation>
    <scope>NUCLEOTIDE SEQUENCE [LARGE SCALE GENOMIC DNA]</scope>
    <source>
        <strain evidence="3">DSM 14365 / CIP 107738 / JCM 11303 / AJ 13395 / SMP-2</strain>
    </source>
</reference>
<dbReference type="AlphaFoldDB" id="D0LTX3"/>
<sequence>MPSRSRAALLFLGIVLGTLAPAAAAAPVAAAAPAAPGSALRTLVRLRATPAQADSSEELWSRLRGQTNDLAVVLVRVDDTGEVTLSEQLAAAETLAAAHQARVVVWLRPLPSGPGLLVHVAEPAADRLFVREVPQREAGPAARSATLEAAALVVRSALRALAAGTAIGVPAQALAAAQSPPPPPPTHTWQLAAGAVGTWDGAPARGHLGAWTRLGWGTDTWRAHAQLDAHLPAEVADQRVRLTLNRFAAALGGSYSAAAGPLRAAATLDLGAVLFTRQSARLSDADTALETTAPARTAALLIRPGARLQVPLIPHRPRLAFELALAAEALLGAPRFVYQDAEGAQLAHTALWPVQASARAGLVLSF</sequence>
<dbReference type="Proteomes" id="UP000001880">
    <property type="component" value="Chromosome"/>
</dbReference>
<dbReference type="EMBL" id="CP001804">
    <property type="protein sequence ID" value="ACY15817.1"/>
    <property type="molecule type" value="Genomic_DNA"/>
</dbReference>
<dbReference type="STRING" id="502025.Hoch_3315"/>
<evidence type="ECO:0000256" key="1">
    <source>
        <dbReference type="SAM" id="SignalP"/>
    </source>
</evidence>
<gene>
    <name evidence="2" type="ordered locus">Hoch_3315</name>
</gene>
<proteinExistence type="predicted"/>
<name>D0LTX3_HALO1</name>
<organism evidence="2 3">
    <name type="scientific">Haliangium ochraceum (strain DSM 14365 / JCM 11303 / SMP-2)</name>
    <dbReference type="NCBI Taxonomy" id="502025"/>
    <lineage>
        <taxon>Bacteria</taxon>
        <taxon>Pseudomonadati</taxon>
        <taxon>Myxococcota</taxon>
        <taxon>Polyangia</taxon>
        <taxon>Haliangiales</taxon>
        <taxon>Kofleriaceae</taxon>
        <taxon>Haliangium</taxon>
    </lineage>
</organism>
<dbReference type="HOGENOM" id="CLU_766652_0_0_7"/>
<feature type="chain" id="PRO_5003010579" evidence="1">
    <location>
        <begin position="26"/>
        <end position="366"/>
    </location>
</feature>
<accession>D0LTX3</accession>
<feature type="signal peptide" evidence="1">
    <location>
        <begin position="1"/>
        <end position="25"/>
    </location>
</feature>
<keyword evidence="3" id="KW-1185">Reference proteome</keyword>
<dbReference type="RefSeq" id="WP_012828417.1">
    <property type="nucleotide sequence ID" value="NC_013440.1"/>
</dbReference>
<dbReference type="eggNOG" id="ENOG5030T4B">
    <property type="taxonomic scope" value="Bacteria"/>
</dbReference>
<evidence type="ECO:0000313" key="2">
    <source>
        <dbReference type="EMBL" id="ACY15817.1"/>
    </source>
</evidence>
<evidence type="ECO:0000313" key="3">
    <source>
        <dbReference type="Proteomes" id="UP000001880"/>
    </source>
</evidence>
<protein>
    <submittedName>
        <fullName evidence="2">Uncharacterized protein</fullName>
    </submittedName>
</protein>
<dbReference type="KEGG" id="hoh:Hoch_3315"/>